<dbReference type="AlphaFoldDB" id="A0A7R9C2F9"/>
<evidence type="ECO:0000256" key="1">
    <source>
        <dbReference type="ARBA" id="ARBA00004651"/>
    </source>
</evidence>
<dbReference type="EMBL" id="OA892589">
    <property type="protein sequence ID" value="CAD7284936.1"/>
    <property type="molecule type" value="Genomic_DNA"/>
</dbReference>
<evidence type="ECO:0000313" key="18">
    <source>
        <dbReference type="Proteomes" id="UP000678499"/>
    </source>
</evidence>
<evidence type="ECO:0000256" key="7">
    <source>
        <dbReference type="ARBA" id="ARBA00022775"/>
    </source>
</evidence>
<dbReference type="PROSITE" id="PS50267">
    <property type="entry name" value="NA_NEUROTRAN_SYMP_3"/>
    <property type="match status" value="1"/>
</dbReference>
<organism evidence="17">
    <name type="scientific">Notodromas monacha</name>
    <dbReference type="NCBI Taxonomy" id="399045"/>
    <lineage>
        <taxon>Eukaryota</taxon>
        <taxon>Metazoa</taxon>
        <taxon>Ecdysozoa</taxon>
        <taxon>Arthropoda</taxon>
        <taxon>Crustacea</taxon>
        <taxon>Oligostraca</taxon>
        <taxon>Ostracoda</taxon>
        <taxon>Podocopa</taxon>
        <taxon>Podocopida</taxon>
        <taxon>Cypridocopina</taxon>
        <taxon>Cypridoidea</taxon>
        <taxon>Cyprididae</taxon>
        <taxon>Notodromas</taxon>
    </lineage>
</organism>
<sequence>GVGLAVQMILFHSNIAYTVIIGWALFYLFMPLSTIPKVPWDTCHGWWNTRFCYEADDWASEAEFQLNRSISMNMSKSPVEEYWDNRVLQLTDGLENAGGMQWELVGFVALAWLLIYVVVWRGLQNSGKIIWVTAMFPYMMLIILFVRAISLPGAKDGIYFYLKPDFSRLADPITWLDGGSQVFYSYGLGFGTLFALGSYNKFHHNCYR</sequence>
<dbReference type="GO" id="GO:0006865">
    <property type="term" value="P:amino acid transport"/>
    <property type="evidence" value="ECO:0007669"/>
    <property type="project" value="TreeGrafter"/>
</dbReference>
<dbReference type="Pfam" id="PF00209">
    <property type="entry name" value="SNF"/>
    <property type="match status" value="1"/>
</dbReference>
<keyword evidence="4" id="KW-1003">Cell membrane</keyword>
<keyword evidence="11 16" id="KW-0472">Membrane</keyword>
<dbReference type="Proteomes" id="UP000678499">
    <property type="component" value="Unassembled WGS sequence"/>
</dbReference>
<dbReference type="GO" id="GO:0015378">
    <property type="term" value="F:sodium:chloride symporter activity"/>
    <property type="evidence" value="ECO:0007669"/>
    <property type="project" value="UniProtKB-ARBA"/>
</dbReference>
<dbReference type="GO" id="GO:0008504">
    <property type="term" value="F:monoamine transmembrane transporter activity"/>
    <property type="evidence" value="ECO:0007669"/>
    <property type="project" value="UniProtKB-ARBA"/>
</dbReference>
<keyword evidence="10 14" id="KW-0915">Sodium</keyword>
<dbReference type="EMBL" id="CAJPEX010010552">
    <property type="protein sequence ID" value="CAG0925088.1"/>
    <property type="molecule type" value="Genomic_DNA"/>
</dbReference>
<dbReference type="GO" id="GO:0006836">
    <property type="term" value="P:neurotransmitter transport"/>
    <property type="evidence" value="ECO:0007669"/>
    <property type="project" value="UniProtKB-KW"/>
</dbReference>
<keyword evidence="3" id="KW-0813">Transport</keyword>
<dbReference type="OrthoDB" id="6350323at2759"/>
<dbReference type="InterPro" id="IPR000175">
    <property type="entry name" value="Na/ntran_symport"/>
</dbReference>
<feature type="transmembrane region" description="Helical" evidence="16">
    <location>
        <begin position="104"/>
        <end position="123"/>
    </location>
</feature>
<accession>A0A7R9C2F9</accession>
<dbReference type="PANTHER" id="PTHR11616">
    <property type="entry name" value="SODIUM/CHLORIDE DEPENDENT TRANSPORTER"/>
    <property type="match status" value="1"/>
</dbReference>
<evidence type="ECO:0000256" key="14">
    <source>
        <dbReference type="PIRSR" id="PIRSR600175-1"/>
    </source>
</evidence>
<proteinExistence type="inferred from homology"/>
<name>A0A7R9C2F9_9CRUS</name>
<protein>
    <recommendedName>
        <fullName evidence="19">Sodium-and chloride-dependent creatine transporter 1</fullName>
    </recommendedName>
</protein>
<keyword evidence="7" id="KW-0532">Neurotransmitter transport</keyword>
<evidence type="ECO:0000256" key="9">
    <source>
        <dbReference type="ARBA" id="ARBA00022989"/>
    </source>
</evidence>
<gene>
    <name evidence="17" type="ORF">NMOB1V02_LOCUS12538</name>
</gene>
<feature type="transmembrane region" description="Helical" evidence="16">
    <location>
        <begin position="129"/>
        <end position="149"/>
    </location>
</feature>
<evidence type="ECO:0000256" key="4">
    <source>
        <dbReference type="ARBA" id="ARBA00022475"/>
    </source>
</evidence>
<comment type="similarity">
    <text evidence="2">Belongs to the sodium:neurotransmitter symporter (SNF) (TC 2.A.22) family.</text>
</comment>
<keyword evidence="13" id="KW-0325">Glycoprotein</keyword>
<dbReference type="GO" id="GO:0046872">
    <property type="term" value="F:metal ion binding"/>
    <property type="evidence" value="ECO:0007669"/>
    <property type="project" value="UniProtKB-KW"/>
</dbReference>
<evidence type="ECO:0000313" key="17">
    <source>
        <dbReference type="EMBL" id="CAD7284936.1"/>
    </source>
</evidence>
<dbReference type="PANTHER" id="PTHR11616:SF320">
    <property type="entry name" value="SODIUM-DEPENDENT NORADRENALINE TRANSPORTER"/>
    <property type="match status" value="1"/>
</dbReference>
<evidence type="ECO:0000256" key="3">
    <source>
        <dbReference type="ARBA" id="ARBA00022448"/>
    </source>
</evidence>
<feature type="non-terminal residue" evidence="17">
    <location>
        <position position="1"/>
    </location>
</feature>
<evidence type="ECO:0000256" key="16">
    <source>
        <dbReference type="SAM" id="Phobius"/>
    </source>
</evidence>
<keyword evidence="8" id="KW-0769">Symport</keyword>
<evidence type="ECO:0000256" key="10">
    <source>
        <dbReference type="ARBA" id="ARBA00023053"/>
    </source>
</evidence>
<dbReference type="GO" id="GO:0005886">
    <property type="term" value="C:plasma membrane"/>
    <property type="evidence" value="ECO:0007669"/>
    <property type="project" value="UniProtKB-SubCell"/>
</dbReference>
<dbReference type="PRINTS" id="PR00176">
    <property type="entry name" value="NANEUSMPORT"/>
</dbReference>
<evidence type="ECO:0000256" key="12">
    <source>
        <dbReference type="ARBA" id="ARBA00023157"/>
    </source>
</evidence>
<keyword evidence="18" id="KW-1185">Reference proteome</keyword>
<keyword evidence="5 16" id="KW-0812">Transmembrane</keyword>
<evidence type="ECO:0000256" key="6">
    <source>
        <dbReference type="ARBA" id="ARBA00022723"/>
    </source>
</evidence>
<keyword evidence="12 15" id="KW-1015">Disulfide bond</keyword>
<evidence type="ECO:0000256" key="2">
    <source>
        <dbReference type="ARBA" id="ARBA00006459"/>
    </source>
</evidence>
<dbReference type="SUPFAM" id="SSF161070">
    <property type="entry name" value="SNF-like"/>
    <property type="match status" value="1"/>
</dbReference>
<evidence type="ECO:0000256" key="8">
    <source>
        <dbReference type="ARBA" id="ARBA00022847"/>
    </source>
</evidence>
<comment type="subcellular location">
    <subcellularLocation>
        <location evidence="1">Cell membrane</location>
        <topology evidence="1">Multi-pass membrane protein</topology>
    </subcellularLocation>
</comment>
<keyword evidence="6 14" id="KW-0479">Metal-binding</keyword>
<dbReference type="GO" id="GO:0090493">
    <property type="term" value="P:catecholamine uptake"/>
    <property type="evidence" value="ECO:0007669"/>
    <property type="project" value="UniProtKB-ARBA"/>
</dbReference>
<evidence type="ECO:0008006" key="19">
    <source>
        <dbReference type="Google" id="ProtNLM"/>
    </source>
</evidence>
<evidence type="ECO:0000256" key="13">
    <source>
        <dbReference type="ARBA" id="ARBA00023180"/>
    </source>
</evidence>
<evidence type="ECO:0000256" key="15">
    <source>
        <dbReference type="PIRSR" id="PIRSR600175-2"/>
    </source>
</evidence>
<feature type="disulfide bond" evidence="15">
    <location>
        <begin position="43"/>
        <end position="52"/>
    </location>
</feature>
<feature type="binding site" evidence="14">
    <location>
        <position position="185"/>
    </location>
    <ligand>
        <name>Na(+)</name>
        <dbReference type="ChEBI" id="CHEBI:29101"/>
        <label>1</label>
    </ligand>
</feature>
<keyword evidence="9 16" id="KW-1133">Transmembrane helix</keyword>
<dbReference type="InterPro" id="IPR037272">
    <property type="entry name" value="SNS_sf"/>
</dbReference>
<evidence type="ECO:0000256" key="11">
    <source>
        <dbReference type="ARBA" id="ARBA00023136"/>
    </source>
</evidence>
<reference evidence="17" key="1">
    <citation type="submission" date="2020-11" db="EMBL/GenBank/DDBJ databases">
        <authorList>
            <person name="Tran Van P."/>
        </authorList>
    </citation>
    <scope>NUCLEOTIDE SEQUENCE</scope>
</reference>
<feature type="transmembrane region" description="Helical" evidence="16">
    <location>
        <begin position="6"/>
        <end position="29"/>
    </location>
</feature>
<evidence type="ECO:0000256" key="5">
    <source>
        <dbReference type="ARBA" id="ARBA00022692"/>
    </source>
</evidence>